<gene>
    <name evidence="2 4" type="ORF">BDZ99DRAFT_467370</name>
</gene>
<sequence length="172" mass="19175">MSLYSTLRRTENPEGLCFSIIIRPFRISNLNIIYPSRSQRLTSYLMYPPSKKQLPTILLTRASTTPEPLPKTIPPKPSPELTVTTSRPRTRCRVSTRDTRTDQSTLAIGGIIGLKQGVRKRNRCFSFVERMKTDIRDMYLRTHPSGGSSSHTPAAGTEQASALGIPSATAQR</sequence>
<feature type="region of interest" description="Disordered" evidence="1">
    <location>
        <begin position="65"/>
        <end position="89"/>
    </location>
</feature>
<organism evidence="2">
    <name type="scientific">Mytilinidion resinicola</name>
    <dbReference type="NCBI Taxonomy" id="574789"/>
    <lineage>
        <taxon>Eukaryota</taxon>
        <taxon>Fungi</taxon>
        <taxon>Dikarya</taxon>
        <taxon>Ascomycota</taxon>
        <taxon>Pezizomycotina</taxon>
        <taxon>Dothideomycetes</taxon>
        <taxon>Pleosporomycetidae</taxon>
        <taxon>Mytilinidiales</taxon>
        <taxon>Mytilinidiaceae</taxon>
        <taxon>Mytilinidion</taxon>
    </lineage>
</organism>
<proteinExistence type="predicted"/>
<accession>A0A6A6Y9M3</accession>
<dbReference type="RefSeq" id="XP_033571648.1">
    <property type="nucleotide sequence ID" value="XM_033721006.1"/>
</dbReference>
<reference evidence="4" key="2">
    <citation type="submission" date="2020-04" db="EMBL/GenBank/DDBJ databases">
        <authorList>
            <consortium name="NCBI Genome Project"/>
        </authorList>
    </citation>
    <scope>NUCLEOTIDE SEQUENCE</scope>
    <source>
        <strain evidence="4">CBS 304.34</strain>
    </source>
</reference>
<feature type="region of interest" description="Disordered" evidence="1">
    <location>
        <begin position="140"/>
        <end position="172"/>
    </location>
</feature>
<dbReference type="GeneID" id="54461899"/>
<reference evidence="2 4" key="1">
    <citation type="journal article" date="2020" name="Stud. Mycol.">
        <title>101 Dothideomycetes genomes: a test case for predicting lifestyles and emergence of pathogens.</title>
        <authorList>
            <person name="Haridas S."/>
            <person name="Albert R."/>
            <person name="Binder M."/>
            <person name="Bloem J."/>
            <person name="Labutti K."/>
            <person name="Salamov A."/>
            <person name="Andreopoulos B."/>
            <person name="Baker S."/>
            <person name="Barry K."/>
            <person name="Bills G."/>
            <person name="Bluhm B."/>
            <person name="Cannon C."/>
            <person name="Castanera R."/>
            <person name="Culley D."/>
            <person name="Daum C."/>
            <person name="Ezra D."/>
            <person name="Gonzalez J."/>
            <person name="Henrissat B."/>
            <person name="Kuo A."/>
            <person name="Liang C."/>
            <person name="Lipzen A."/>
            <person name="Lutzoni F."/>
            <person name="Magnuson J."/>
            <person name="Mondo S."/>
            <person name="Nolan M."/>
            <person name="Ohm R."/>
            <person name="Pangilinan J."/>
            <person name="Park H.-J."/>
            <person name="Ramirez L."/>
            <person name="Alfaro M."/>
            <person name="Sun H."/>
            <person name="Tritt A."/>
            <person name="Yoshinaga Y."/>
            <person name="Zwiers L.-H."/>
            <person name="Turgeon B."/>
            <person name="Goodwin S."/>
            <person name="Spatafora J."/>
            <person name="Crous P."/>
            <person name="Grigoriev I."/>
        </authorList>
    </citation>
    <scope>NUCLEOTIDE SEQUENCE</scope>
    <source>
        <strain evidence="2 4">CBS 304.34</strain>
    </source>
</reference>
<protein>
    <submittedName>
        <fullName evidence="2 4">Uncharacterized protein</fullName>
    </submittedName>
</protein>
<feature type="compositionally biased region" description="Pro residues" evidence="1">
    <location>
        <begin position="67"/>
        <end position="78"/>
    </location>
</feature>
<evidence type="ECO:0000313" key="3">
    <source>
        <dbReference type="Proteomes" id="UP000504636"/>
    </source>
</evidence>
<name>A0A6A6Y9M3_9PEZI</name>
<reference evidence="4" key="3">
    <citation type="submission" date="2025-04" db="UniProtKB">
        <authorList>
            <consortium name="RefSeq"/>
        </authorList>
    </citation>
    <scope>IDENTIFICATION</scope>
    <source>
        <strain evidence="4">CBS 304.34</strain>
    </source>
</reference>
<keyword evidence="3" id="KW-1185">Reference proteome</keyword>
<dbReference type="AlphaFoldDB" id="A0A6A6Y9M3"/>
<evidence type="ECO:0000313" key="4">
    <source>
        <dbReference type="RefSeq" id="XP_033571648.1"/>
    </source>
</evidence>
<dbReference type="EMBL" id="MU003712">
    <property type="protein sequence ID" value="KAF2804684.1"/>
    <property type="molecule type" value="Genomic_DNA"/>
</dbReference>
<evidence type="ECO:0000313" key="2">
    <source>
        <dbReference type="EMBL" id="KAF2804684.1"/>
    </source>
</evidence>
<evidence type="ECO:0000256" key="1">
    <source>
        <dbReference type="SAM" id="MobiDB-lite"/>
    </source>
</evidence>
<dbReference type="Proteomes" id="UP000504636">
    <property type="component" value="Unplaced"/>
</dbReference>